<comment type="caution">
    <text evidence="5">The sequence shown here is derived from an EMBL/GenBank/DDBJ whole genome shotgun (WGS) entry which is preliminary data.</text>
</comment>
<dbReference type="InterPro" id="IPR013128">
    <property type="entry name" value="Peptidase_C1A"/>
</dbReference>
<keyword evidence="2" id="KW-0865">Zymogen</keyword>
<evidence type="ECO:0000313" key="6">
    <source>
        <dbReference type="Proteomes" id="UP000591131"/>
    </source>
</evidence>
<name>A0A7J6M0A8_PERCH</name>
<evidence type="ECO:0000256" key="3">
    <source>
        <dbReference type="SAM" id="SignalP"/>
    </source>
</evidence>
<dbReference type="CDD" id="cd02620">
    <property type="entry name" value="Peptidase_C1A_CathepsinB"/>
    <property type="match status" value="1"/>
</dbReference>
<reference evidence="5 6" key="1">
    <citation type="submission" date="2020-04" db="EMBL/GenBank/DDBJ databases">
        <title>Perkinsus chesapeaki whole genome sequence.</title>
        <authorList>
            <person name="Bogema D.R."/>
        </authorList>
    </citation>
    <scope>NUCLEOTIDE SEQUENCE [LARGE SCALE GENOMIC DNA]</scope>
    <source>
        <strain evidence="5">ATCC PRA-425</strain>
    </source>
</reference>
<feature type="signal peptide" evidence="3">
    <location>
        <begin position="1"/>
        <end position="18"/>
    </location>
</feature>
<dbReference type="SUPFAM" id="SSF54001">
    <property type="entry name" value="Cysteine proteinases"/>
    <property type="match status" value="1"/>
</dbReference>
<dbReference type="PROSITE" id="PS00639">
    <property type="entry name" value="THIOL_PROTEASE_HIS"/>
    <property type="match status" value="1"/>
</dbReference>
<dbReference type="InterPro" id="IPR038765">
    <property type="entry name" value="Papain-like_cys_pep_sf"/>
</dbReference>
<dbReference type="EMBL" id="JAAPAO010000274">
    <property type="protein sequence ID" value="KAF4664983.1"/>
    <property type="molecule type" value="Genomic_DNA"/>
</dbReference>
<feature type="chain" id="PRO_5029484872" description="Peptidase C1A papain C-terminal domain-containing protein" evidence="3">
    <location>
        <begin position="19"/>
        <end position="418"/>
    </location>
</feature>
<gene>
    <name evidence="5" type="ORF">FOL47_004851</name>
</gene>
<dbReference type="PRINTS" id="PR00705">
    <property type="entry name" value="PAPAIN"/>
</dbReference>
<keyword evidence="6" id="KW-1185">Reference proteome</keyword>
<organism evidence="5 6">
    <name type="scientific">Perkinsus chesapeaki</name>
    <name type="common">Clam parasite</name>
    <name type="synonym">Perkinsus andrewsi</name>
    <dbReference type="NCBI Taxonomy" id="330153"/>
    <lineage>
        <taxon>Eukaryota</taxon>
        <taxon>Sar</taxon>
        <taxon>Alveolata</taxon>
        <taxon>Perkinsozoa</taxon>
        <taxon>Perkinsea</taxon>
        <taxon>Perkinsida</taxon>
        <taxon>Perkinsidae</taxon>
        <taxon>Perkinsus</taxon>
    </lineage>
</organism>
<feature type="domain" description="Peptidase C1A papain C-terminal" evidence="4">
    <location>
        <begin position="155"/>
        <end position="414"/>
    </location>
</feature>
<evidence type="ECO:0000256" key="1">
    <source>
        <dbReference type="ARBA" id="ARBA00008455"/>
    </source>
</evidence>
<keyword evidence="3" id="KW-0732">Signal</keyword>
<dbReference type="SMART" id="SM00645">
    <property type="entry name" value="Pept_C1"/>
    <property type="match status" value="1"/>
</dbReference>
<dbReference type="AlphaFoldDB" id="A0A7J6M0A8"/>
<dbReference type="Gene3D" id="3.90.70.10">
    <property type="entry name" value="Cysteine proteinases"/>
    <property type="match status" value="1"/>
</dbReference>
<dbReference type="InterPro" id="IPR025660">
    <property type="entry name" value="Pept_his_AS"/>
</dbReference>
<dbReference type="PANTHER" id="PTHR12411">
    <property type="entry name" value="CYSTEINE PROTEASE FAMILY C1-RELATED"/>
    <property type="match status" value="1"/>
</dbReference>
<comment type="similarity">
    <text evidence="1">Belongs to the peptidase C1 family.</text>
</comment>
<dbReference type="Proteomes" id="UP000591131">
    <property type="component" value="Unassembled WGS sequence"/>
</dbReference>
<evidence type="ECO:0000256" key="2">
    <source>
        <dbReference type="ARBA" id="ARBA00023145"/>
    </source>
</evidence>
<protein>
    <recommendedName>
        <fullName evidence="4">Peptidase C1A papain C-terminal domain-containing protein</fullName>
    </recommendedName>
</protein>
<dbReference type="InterPro" id="IPR000668">
    <property type="entry name" value="Peptidase_C1A_C"/>
</dbReference>
<sequence length="418" mass="47105">MAFVGLSFLFSALMAIVTEEISKVYSPSNRSAVLHLWPEGELNVSFARLISQRGRIYTASEMDQHFGHFKEQLELRSKSMSLEELIDIFDETRPVLLRSLVDEINGKQNTWTASMEQKRLKGATVQDVKRLCGTLMDAKEALEEKVFLNEELQDLPGSFDTREAFPACKDIIGHVRDQSDCGSCWAFAPTEAFNDRLCIRTGGAFQQLLSPGHMIACCRWPEYESHGCVSGDDLSGWLWLNVQGVVSGGDYVAKDKMEESDGCWPYNFPKCAHHMVSPKYATCSKVKYNTPECMHSCPNQKYRQPFSKDRHYTSSYPKRLQDVDNIKKEIMDNGPVSAAMKVYEDFTTYKSGVYKHVTGALLGGHSMKIIGWGNENGEEYWLVVNSWNEEWGDNGLIKVGLHQCGIESAVLSGNPDEK</sequence>
<proteinExistence type="inferred from homology"/>
<dbReference type="Pfam" id="PF00112">
    <property type="entry name" value="Peptidase_C1"/>
    <property type="match status" value="1"/>
</dbReference>
<dbReference type="OrthoDB" id="190265at2759"/>
<dbReference type="GO" id="GO:0008234">
    <property type="term" value="F:cysteine-type peptidase activity"/>
    <property type="evidence" value="ECO:0007669"/>
    <property type="project" value="InterPro"/>
</dbReference>
<evidence type="ECO:0000313" key="5">
    <source>
        <dbReference type="EMBL" id="KAF4664983.1"/>
    </source>
</evidence>
<accession>A0A7J6M0A8</accession>
<dbReference type="GO" id="GO:0006508">
    <property type="term" value="P:proteolysis"/>
    <property type="evidence" value="ECO:0007669"/>
    <property type="project" value="InterPro"/>
</dbReference>
<evidence type="ECO:0000259" key="4">
    <source>
        <dbReference type="SMART" id="SM00645"/>
    </source>
</evidence>